<gene>
    <name evidence="1" type="ORF">ACFQDO_14925</name>
</gene>
<keyword evidence="2" id="KW-1185">Reference proteome</keyword>
<dbReference type="RefSeq" id="WP_345714875.1">
    <property type="nucleotide sequence ID" value="NZ_BAABFP010000002.1"/>
</dbReference>
<name>A0ABW1JGG6_9ACTN</name>
<accession>A0ABW1JGG6</accession>
<sequence length="90" mass="9615">MTEQSSTDDVLADVMIHVDGASYVAFGVSYEELTRQVDQALAGGAFPPLEVFTPPEPGVVQRSGTLYLRGDRISSIAVTLPIENLAHPKA</sequence>
<dbReference type="EMBL" id="JBHSRD010000004">
    <property type="protein sequence ID" value="MFC6008429.1"/>
    <property type="molecule type" value="Genomic_DNA"/>
</dbReference>
<evidence type="ECO:0000313" key="2">
    <source>
        <dbReference type="Proteomes" id="UP001596189"/>
    </source>
</evidence>
<reference evidence="2" key="1">
    <citation type="journal article" date="2019" name="Int. J. Syst. Evol. Microbiol.">
        <title>The Global Catalogue of Microorganisms (GCM) 10K type strain sequencing project: providing services to taxonomists for standard genome sequencing and annotation.</title>
        <authorList>
            <consortium name="The Broad Institute Genomics Platform"/>
            <consortium name="The Broad Institute Genome Sequencing Center for Infectious Disease"/>
            <person name="Wu L."/>
            <person name="Ma J."/>
        </authorList>
    </citation>
    <scope>NUCLEOTIDE SEQUENCE [LARGE SCALE GENOMIC DNA]</scope>
    <source>
        <strain evidence="2">KACC 14249</strain>
    </source>
</reference>
<organism evidence="1 2">
    <name type="scientific">Angustibacter luteus</name>
    <dbReference type="NCBI Taxonomy" id="658456"/>
    <lineage>
        <taxon>Bacteria</taxon>
        <taxon>Bacillati</taxon>
        <taxon>Actinomycetota</taxon>
        <taxon>Actinomycetes</taxon>
        <taxon>Kineosporiales</taxon>
        <taxon>Kineosporiaceae</taxon>
    </lineage>
</organism>
<protein>
    <submittedName>
        <fullName evidence="1">Uncharacterized protein</fullName>
    </submittedName>
</protein>
<evidence type="ECO:0000313" key="1">
    <source>
        <dbReference type="EMBL" id="MFC6008429.1"/>
    </source>
</evidence>
<dbReference type="Proteomes" id="UP001596189">
    <property type="component" value="Unassembled WGS sequence"/>
</dbReference>
<comment type="caution">
    <text evidence="1">The sequence shown here is derived from an EMBL/GenBank/DDBJ whole genome shotgun (WGS) entry which is preliminary data.</text>
</comment>
<proteinExistence type="predicted"/>